<evidence type="ECO:0000313" key="7">
    <source>
        <dbReference type="Proteomes" id="UP001152607"/>
    </source>
</evidence>
<dbReference type="Gene3D" id="1.25.40.10">
    <property type="entry name" value="Tetratricopeptide repeat domain"/>
    <property type="match status" value="2"/>
</dbReference>
<dbReference type="Pfam" id="PF00931">
    <property type="entry name" value="NB-ARC"/>
    <property type="match status" value="1"/>
</dbReference>
<comment type="similarity">
    <text evidence="3">Belongs to the GPI inositol-deacylase family.</text>
</comment>
<dbReference type="GO" id="GO:0043531">
    <property type="term" value="F:ADP binding"/>
    <property type="evidence" value="ECO:0007669"/>
    <property type="project" value="InterPro"/>
</dbReference>
<keyword evidence="3" id="KW-0256">Endoplasmic reticulum</keyword>
<accession>A0A9W4TYV7</accession>
<keyword evidence="3" id="KW-0653">Protein transport</keyword>
<reference evidence="6" key="1">
    <citation type="submission" date="2023-01" db="EMBL/GenBank/DDBJ databases">
        <authorList>
            <person name="Van Ghelder C."/>
            <person name="Rancurel C."/>
        </authorList>
    </citation>
    <scope>NUCLEOTIDE SEQUENCE</scope>
    <source>
        <strain evidence="6">CNCM I-4278</strain>
    </source>
</reference>
<feature type="domain" description="NB-ARC" evidence="4">
    <location>
        <begin position="350"/>
        <end position="499"/>
    </location>
</feature>
<dbReference type="AlphaFoldDB" id="A0A9W4TYV7"/>
<evidence type="ECO:0000256" key="2">
    <source>
        <dbReference type="ARBA" id="ARBA00015856"/>
    </source>
</evidence>
<dbReference type="InterPro" id="IPR029058">
    <property type="entry name" value="AB_hydrolase_fold"/>
</dbReference>
<dbReference type="GO" id="GO:0016788">
    <property type="term" value="F:hydrolase activity, acting on ester bonds"/>
    <property type="evidence" value="ECO:0007669"/>
    <property type="project" value="InterPro"/>
</dbReference>
<keyword evidence="3" id="KW-0813">Transport</keyword>
<keyword evidence="3" id="KW-0472">Membrane</keyword>
<gene>
    <name evidence="6" type="ORF">PDIGIT_LOCUS52</name>
</gene>
<dbReference type="Pfam" id="PF13424">
    <property type="entry name" value="TPR_12"/>
    <property type="match status" value="1"/>
</dbReference>
<comment type="subcellular location">
    <subcellularLocation>
        <location evidence="3">Endoplasmic reticulum membrane</location>
    </subcellularLocation>
</comment>
<dbReference type="GO" id="GO:0005789">
    <property type="term" value="C:endoplasmic reticulum membrane"/>
    <property type="evidence" value="ECO:0007669"/>
    <property type="project" value="UniProtKB-SubCell"/>
</dbReference>
<dbReference type="Gene3D" id="3.40.50.300">
    <property type="entry name" value="P-loop containing nucleotide triphosphate hydrolases"/>
    <property type="match status" value="1"/>
</dbReference>
<evidence type="ECO:0000259" key="5">
    <source>
        <dbReference type="Pfam" id="PF07819"/>
    </source>
</evidence>
<dbReference type="EC" id="3.1.-.-" evidence="3"/>
<evidence type="ECO:0000256" key="3">
    <source>
        <dbReference type="RuleBase" id="RU365011"/>
    </source>
</evidence>
<dbReference type="SUPFAM" id="SSF52540">
    <property type="entry name" value="P-loop containing nucleoside triphosphate hydrolases"/>
    <property type="match status" value="1"/>
</dbReference>
<dbReference type="InterPro" id="IPR002182">
    <property type="entry name" value="NB-ARC"/>
</dbReference>
<evidence type="ECO:0000313" key="6">
    <source>
        <dbReference type="EMBL" id="CAI6226687.1"/>
    </source>
</evidence>
<keyword evidence="7" id="KW-1185">Reference proteome</keyword>
<feature type="domain" description="GPI inositol-deacylase PGAP1-like alpha/beta" evidence="5">
    <location>
        <begin position="53"/>
        <end position="187"/>
    </location>
</feature>
<comment type="function">
    <text evidence="1 3">Involved in inositol deacylation of GPI-anchored proteins which plays important roles in the quality control and ER-associated degradation of GPI-anchored proteins.</text>
</comment>
<dbReference type="PANTHER" id="PTHR46082:SF11">
    <property type="entry name" value="AAA+ ATPASE DOMAIN-CONTAINING PROTEIN-RELATED"/>
    <property type="match status" value="1"/>
</dbReference>
<dbReference type="Pfam" id="PF07819">
    <property type="entry name" value="PGAP1"/>
    <property type="match status" value="1"/>
</dbReference>
<dbReference type="SUPFAM" id="SSF48452">
    <property type="entry name" value="TPR-like"/>
    <property type="match status" value="2"/>
</dbReference>
<evidence type="ECO:0000259" key="4">
    <source>
        <dbReference type="Pfam" id="PF00931"/>
    </source>
</evidence>
<sequence>MYLKRVSFLVALLSVFYGLVERIIPSRLQPAYTPSSPFGLVRADNFDAPGRAHGIDIIFVHGLGSNPDTTWGPKDGNWVNRFLPEDIPLSLRNHTRIYFYNYETYYKRDAIQARLRTYGEHLISHINLELRSTEEERTRDLLLVGHSYGGLVIKQALLEARHNKRFVDIFRHVKAIFFLGTPHRGSHFSAWGNVFVRLLQPLGSNPLLLGEVVYDALPLSDLHRDFENVLSENVEVINFYETRKTRILKVWFYQWEEYCVPEQSARLGKSQDIPLYVNHYELNKFTSKDENYRQVLGKLLQILQPLALQKQQRFYSVPVATVDSYIERATLSAAIEEKLRVRHHKATVPYAVAIHGLGGAGKSQLALKYVEDHQAEYDLILWIEVRDEESVRSSFERCASELRLSVDRGVGQGIKLVDSPAVQAVLRWLRNRKETDGRWLAIVDSADNVNQETKGVVPTGPAGAVIITSQDRQASRLIRDCEVVEVGHMEPVEAISLLLKHLRFKINSAPKDVLENCSKIAEQLEYLALAIDLAGAYMGNAEDPKQAPQQYLVDYVKHKDDLLQNEQFRGLSTSDKTVWTVWDTTLERIERSGGELRPGMLLALLAHFRGGVVEDELLRLASQNLSVATQIMCDDVAELPSWLPRVFACHRGEWDDFDYRQARDILLRYSLLKRTHGEWYGVSMHRLVQWRAMRSKPEAPWDRWHVAIVVAAYVSLSRNTENPQFRRHLLTHMPDVTIERLKELGLSDERMMFLWVSVVTLYIEEELWKEAETLLLQVINTLKTKLRADHSGTLTSMNNLASTYKHQGRWEDAETLDVQALEVIKIMLGMDNPDTAIVPNLALIYSKQGRLEDAEALYVQVIETYNKKLGVDHPDTLMSMHNLALIYSSQGRLEDAEALNLQVMETWKTKLGVDHPNMLISMHNLALIYSSQGRLEDAEALNVQVMETRKTKLGADHPDTLRSMNCLALNYANQDQLEDAEALFVQVMETRKTKLGADHPDTLKSMNCLALNYINQGRCEGAEVLNV</sequence>
<dbReference type="Gene3D" id="3.40.50.1820">
    <property type="entry name" value="alpha/beta hydrolase"/>
    <property type="match status" value="1"/>
</dbReference>
<dbReference type="InterPro" id="IPR027417">
    <property type="entry name" value="P-loop_NTPase"/>
</dbReference>
<proteinExistence type="inferred from homology"/>
<comment type="caution">
    <text evidence="6">The sequence shown here is derived from an EMBL/GenBank/DDBJ whole genome shotgun (WGS) entry which is preliminary data.</text>
</comment>
<dbReference type="InterPro" id="IPR053137">
    <property type="entry name" value="NLR-like"/>
</dbReference>
<dbReference type="PANTHER" id="PTHR46082">
    <property type="entry name" value="ATP/GTP-BINDING PROTEIN-RELATED"/>
    <property type="match status" value="1"/>
</dbReference>
<dbReference type="InterPro" id="IPR011990">
    <property type="entry name" value="TPR-like_helical_dom_sf"/>
</dbReference>
<dbReference type="InterPro" id="IPR012908">
    <property type="entry name" value="PGAP1-ab_dom-like"/>
</dbReference>
<keyword evidence="3" id="KW-0378">Hydrolase</keyword>
<dbReference type="Proteomes" id="UP001152607">
    <property type="component" value="Unassembled WGS sequence"/>
</dbReference>
<dbReference type="EMBL" id="CAOQHR010000001">
    <property type="protein sequence ID" value="CAI6226687.1"/>
    <property type="molecule type" value="Genomic_DNA"/>
</dbReference>
<name>A0A9W4TYV7_9PLEO</name>
<dbReference type="SUPFAM" id="SSF53474">
    <property type="entry name" value="alpha/beta-Hydrolases"/>
    <property type="match status" value="1"/>
</dbReference>
<evidence type="ECO:0000256" key="1">
    <source>
        <dbReference type="ARBA" id="ARBA00003496"/>
    </source>
</evidence>
<dbReference type="PRINTS" id="PR00381">
    <property type="entry name" value="KINESINLIGHT"/>
</dbReference>
<dbReference type="Pfam" id="PF13374">
    <property type="entry name" value="TPR_10"/>
    <property type="match status" value="3"/>
</dbReference>
<protein>
    <recommendedName>
        <fullName evidence="2 3">GPI inositol-deacylase</fullName>
        <ecNumber evidence="3">3.1.-.-</ecNumber>
    </recommendedName>
</protein>
<dbReference type="GO" id="GO:0015031">
    <property type="term" value="P:protein transport"/>
    <property type="evidence" value="ECO:0007669"/>
    <property type="project" value="UniProtKB-KW"/>
</dbReference>
<organism evidence="6 7">
    <name type="scientific">Periconia digitata</name>
    <dbReference type="NCBI Taxonomy" id="1303443"/>
    <lineage>
        <taxon>Eukaryota</taxon>
        <taxon>Fungi</taxon>
        <taxon>Dikarya</taxon>
        <taxon>Ascomycota</taxon>
        <taxon>Pezizomycotina</taxon>
        <taxon>Dothideomycetes</taxon>
        <taxon>Pleosporomycetidae</taxon>
        <taxon>Pleosporales</taxon>
        <taxon>Massarineae</taxon>
        <taxon>Periconiaceae</taxon>
        <taxon>Periconia</taxon>
    </lineage>
</organism>
<dbReference type="OrthoDB" id="5086500at2759"/>